<proteinExistence type="predicted"/>
<reference evidence="2 3" key="1">
    <citation type="submission" date="2014-02" db="EMBL/GenBank/DDBJ databases">
        <title>Draft genome of Erwinia mallotivora strain BT-MARDI, a papaya dieback pathogen.</title>
        <authorList>
            <person name="Redzuan R."/>
            <person name="Abu Bakar N."/>
            <person name="Badrun R."/>
            <person name="Mohd Raih M.F."/>
            <person name="Rozano L."/>
            <person name="Mat Amin N."/>
        </authorList>
    </citation>
    <scope>NUCLEOTIDE SEQUENCE [LARGE SCALE GENOMIC DNA]</scope>
    <source>
        <strain evidence="2 3">BT-MARDI</strain>
    </source>
</reference>
<dbReference type="AlphaFoldDB" id="A0A014NQF0"/>
<keyword evidence="1" id="KW-0812">Transmembrane</keyword>
<accession>A0A014NQF0</accession>
<protein>
    <submittedName>
        <fullName evidence="2">Uncharacterized protein</fullName>
    </submittedName>
</protein>
<comment type="caution">
    <text evidence="2">The sequence shown here is derived from an EMBL/GenBank/DDBJ whole genome shotgun (WGS) entry which is preliminary data.</text>
</comment>
<gene>
    <name evidence="2" type="ORF">BG55_07485</name>
</gene>
<feature type="transmembrane region" description="Helical" evidence="1">
    <location>
        <begin position="47"/>
        <end position="68"/>
    </location>
</feature>
<keyword evidence="3" id="KW-1185">Reference proteome</keyword>
<evidence type="ECO:0000313" key="3">
    <source>
        <dbReference type="Proteomes" id="UP000019918"/>
    </source>
</evidence>
<name>A0A014NQF0_9GAMM</name>
<organism evidence="2 3">
    <name type="scientific">Erwinia mallotivora</name>
    <dbReference type="NCBI Taxonomy" id="69222"/>
    <lineage>
        <taxon>Bacteria</taxon>
        <taxon>Pseudomonadati</taxon>
        <taxon>Pseudomonadota</taxon>
        <taxon>Gammaproteobacteria</taxon>
        <taxon>Enterobacterales</taxon>
        <taxon>Erwiniaceae</taxon>
        <taxon>Erwinia</taxon>
    </lineage>
</organism>
<dbReference type="EMBL" id="JFHN01000037">
    <property type="protein sequence ID" value="EXU76065.1"/>
    <property type="molecule type" value="Genomic_DNA"/>
</dbReference>
<dbReference type="RefSeq" id="WP_034935926.1">
    <property type="nucleotide sequence ID" value="NZ_JFHN01000037.1"/>
</dbReference>
<keyword evidence="1" id="KW-1133">Transmembrane helix</keyword>
<dbReference type="PATRIC" id="fig|69222.5.peg.1535"/>
<evidence type="ECO:0000313" key="2">
    <source>
        <dbReference type="EMBL" id="EXU76065.1"/>
    </source>
</evidence>
<dbReference type="Proteomes" id="UP000019918">
    <property type="component" value="Unassembled WGS sequence"/>
</dbReference>
<keyword evidence="1" id="KW-0472">Membrane</keyword>
<sequence>MNRLKILISITGCTLVMVLAFLGLFPTLAHLITGPIVSNDQMDQNALILLIGTPLSGITGAVTGGLYMRYYLNKKRQR</sequence>
<evidence type="ECO:0000256" key="1">
    <source>
        <dbReference type="SAM" id="Phobius"/>
    </source>
</evidence>